<accession>A0AAD6TDG9</accession>
<dbReference type="GO" id="GO:0030248">
    <property type="term" value="F:cellulose binding"/>
    <property type="evidence" value="ECO:0007669"/>
    <property type="project" value="InterPro"/>
</dbReference>
<protein>
    <recommendedName>
        <fullName evidence="4">CBM1 domain-containing protein</fullName>
    </recommendedName>
</protein>
<dbReference type="AlphaFoldDB" id="A0AAD6TDG9"/>
<dbReference type="PANTHER" id="PTHR34612:SF6">
    <property type="entry name" value="GLYCOSIDE HYDROLASE 131 CATALYTIC N-TERMINAL DOMAIN-CONTAINING PROTEIN"/>
    <property type="match status" value="1"/>
</dbReference>
<dbReference type="InterPro" id="IPR000254">
    <property type="entry name" value="CBD"/>
</dbReference>
<dbReference type="InterPro" id="IPR041524">
    <property type="entry name" value="GH131_N"/>
</dbReference>
<dbReference type="Proteomes" id="UP001218188">
    <property type="component" value="Unassembled WGS sequence"/>
</dbReference>
<dbReference type="PROSITE" id="PS51164">
    <property type="entry name" value="CBM1_2"/>
    <property type="match status" value="1"/>
</dbReference>
<dbReference type="GO" id="GO:0005975">
    <property type="term" value="P:carbohydrate metabolic process"/>
    <property type="evidence" value="ECO:0007669"/>
    <property type="project" value="InterPro"/>
</dbReference>
<feature type="chain" id="PRO_5042079631" description="CBM1 domain-containing protein" evidence="3">
    <location>
        <begin position="20"/>
        <end position="333"/>
    </location>
</feature>
<evidence type="ECO:0000313" key="6">
    <source>
        <dbReference type="Proteomes" id="UP001218188"/>
    </source>
</evidence>
<organism evidence="5 6">
    <name type="scientific">Mycena alexandri</name>
    <dbReference type="NCBI Taxonomy" id="1745969"/>
    <lineage>
        <taxon>Eukaryota</taxon>
        <taxon>Fungi</taxon>
        <taxon>Dikarya</taxon>
        <taxon>Basidiomycota</taxon>
        <taxon>Agaricomycotina</taxon>
        <taxon>Agaricomycetes</taxon>
        <taxon>Agaricomycetidae</taxon>
        <taxon>Agaricales</taxon>
        <taxon>Marasmiineae</taxon>
        <taxon>Mycenaceae</taxon>
        <taxon>Mycena</taxon>
    </lineage>
</organism>
<reference evidence="5" key="1">
    <citation type="submission" date="2023-03" db="EMBL/GenBank/DDBJ databases">
        <title>Massive genome expansion in bonnet fungi (Mycena s.s.) driven by repeated elements and novel gene families across ecological guilds.</title>
        <authorList>
            <consortium name="Lawrence Berkeley National Laboratory"/>
            <person name="Harder C.B."/>
            <person name="Miyauchi S."/>
            <person name="Viragh M."/>
            <person name="Kuo A."/>
            <person name="Thoen E."/>
            <person name="Andreopoulos B."/>
            <person name="Lu D."/>
            <person name="Skrede I."/>
            <person name="Drula E."/>
            <person name="Henrissat B."/>
            <person name="Morin E."/>
            <person name="Kohler A."/>
            <person name="Barry K."/>
            <person name="LaButti K."/>
            <person name="Morin E."/>
            <person name="Salamov A."/>
            <person name="Lipzen A."/>
            <person name="Mereny Z."/>
            <person name="Hegedus B."/>
            <person name="Baldrian P."/>
            <person name="Stursova M."/>
            <person name="Weitz H."/>
            <person name="Taylor A."/>
            <person name="Grigoriev I.V."/>
            <person name="Nagy L.G."/>
            <person name="Martin F."/>
            <person name="Kauserud H."/>
        </authorList>
    </citation>
    <scope>NUCLEOTIDE SEQUENCE</scope>
    <source>
        <strain evidence="5">CBHHK200</strain>
    </source>
</reference>
<feature type="region of interest" description="Disordered" evidence="2">
    <location>
        <begin position="252"/>
        <end position="297"/>
    </location>
</feature>
<sequence length="333" mass="36016">MVGLLTWVTLGLYALACEAGTTIWSGNFNAYPSVSVFDQWSFSNEVGEYQWYIHGNQSTSRYLALDPSFKNPADTSETNGLRVTIDTTSTWNSQFERTELIPQTTANLGTGNLFYHFTIAHPASNLPDSSMEHQICFFESHFTELKYGVGNATDLTWMEHHFSLLPIGHWNTPFTPGVFFNFAYDIDFSGQTVGLWASTGSSPLVKVVQNIAAPTSTNSEDWHLGVLRLVNGGTPEDWYFSGVYIENGPITTSVGSGTGSAPPTTTIGSTTSATRSTTSASTTTTSTTTTSTAAQPTATHFGQCGGTGYTGPTVCQSPYTCTAISPPFYYQCL</sequence>
<evidence type="ECO:0000256" key="1">
    <source>
        <dbReference type="ARBA" id="ARBA00022729"/>
    </source>
</evidence>
<keyword evidence="1 3" id="KW-0732">Signal</keyword>
<dbReference type="SMART" id="SM00236">
    <property type="entry name" value="fCBD"/>
    <property type="match status" value="1"/>
</dbReference>
<comment type="caution">
    <text evidence="5">The sequence shown here is derived from an EMBL/GenBank/DDBJ whole genome shotgun (WGS) entry which is preliminary data.</text>
</comment>
<keyword evidence="6" id="KW-1185">Reference proteome</keyword>
<evidence type="ECO:0000313" key="5">
    <source>
        <dbReference type="EMBL" id="KAJ7044189.1"/>
    </source>
</evidence>
<feature type="signal peptide" evidence="3">
    <location>
        <begin position="1"/>
        <end position="19"/>
    </location>
</feature>
<name>A0AAD6TDG9_9AGAR</name>
<feature type="domain" description="CBM1" evidence="4">
    <location>
        <begin position="296"/>
        <end position="333"/>
    </location>
</feature>
<evidence type="ECO:0000256" key="2">
    <source>
        <dbReference type="SAM" id="MobiDB-lite"/>
    </source>
</evidence>
<evidence type="ECO:0000256" key="3">
    <source>
        <dbReference type="SAM" id="SignalP"/>
    </source>
</evidence>
<evidence type="ECO:0000259" key="4">
    <source>
        <dbReference type="PROSITE" id="PS51164"/>
    </source>
</evidence>
<dbReference type="Gene3D" id="2.60.120.1160">
    <property type="match status" value="1"/>
</dbReference>
<dbReference type="PANTHER" id="PTHR34612">
    <property type="entry name" value="GH131_N DOMAIN-CONTAINING PROTEIN"/>
    <property type="match status" value="1"/>
</dbReference>
<dbReference type="EMBL" id="JARJCM010000008">
    <property type="protein sequence ID" value="KAJ7044189.1"/>
    <property type="molecule type" value="Genomic_DNA"/>
</dbReference>
<dbReference type="Pfam" id="PF00734">
    <property type="entry name" value="CBM_1"/>
    <property type="match status" value="1"/>
</dbReference>
<proteinExistence type="predicted"/>
<dbReference type="Pfam" id="PF18271">
    <property type="entry name" value="GH131_N"/>
    <property type="match status" value="1"/>
</dbReference>
<dbReference type="InterPro" id="IPR035971">
    <property type="entry name" value="CBD_sf"/>
</dbReference>
<dbReference type="SUPFAM" id="SSF57180">
    <property type="entry name" value="Cellulose-binding domain"/>
    <property type="match status" value="1"/>
</dbReference>
<gene>
    <name evidence="5" type="ORF">C8F04DRAFT_1362727</name>
</gene>
<dbReference type="GO" id="GO:0005576">
    <property type="term" value="C:extracellular region"/>
    <property type="evidence" value="ECO:0007669"/>
    <property type="project" value="InterPro"/>
</dbReference>